<feature type="transmembrane region" description="Helical" evidence="5">
    <location>
        <begin position="133"/>
        <end position="157"/>
    </location>
</feature>
<reference evidence="7 8" key="1">
    <citation type="submission" date="2016-10" db="EMBL/GenBank/DDBJ databases">
        <authorList>
            <person name="de Groot N.N."/>
        </authorList>
    </citation>
    <scope>NUCLEOTIDE SEQUENCE [LARGE SCALE GENOMIC DNA]</scope>
    <source>
        <strain evidence="7 8">CGMCC 1.10331</strain>
    </source>
</reference>
<feature type="transmembrane region" description="Helical" evidence="5">
    <location>
        <begin position="40"/>
        <end position="56"/>
    </location>
</feature>
<evidence type="ECO:0000256" key="1">
    <source>
        <dbReference type="ARBA" id="ARBA00004141"/>
    </source>
</evidence>
<reference evidence="6 9" key="2">
    <citation type="journal article" date="2019" name="Nat. Commun.">
        <title>A new type of DNA phosphorothioation-based antiviral system in archaea.</title>
        <authorList>
            <person name="Xiong L."/>
            <person name="Liu S."/>
            <person name="Chen S."/>
            <person name="Xiao Y."/>
            <person name="Zhu B."/>
            <person name="Gao Y."/>
            <person name="Zhang Y."/>
            <person name="Chen B."/>
            <person name="Luo J."/>
            <person name="Deng Z."/>
            <person name="Chen X."/>
            <person name="Wang L."/>
            <person name="Chen S."/>
        </authorList>
    </citation>
    <scope>NUCLEOTIDE SEQUENCE [LARGE SCALE GENOMIC DNA]</scope>
    <source>
        <strain evidence="6 9">CGMCC 1.10331</strain>
    </source>
</reference>
<feature type="transmembrane region" description="Helical" evidence="5">
    <location>
        <begin position="63"/>
        <end position="82"/>
    </location>
</feature>
<dbReference type="PANTHER" id="PTHR43652:SF2">
    <property type="entry name" value="BASIC AMINO ACID ANTIPORTER YFCC-RELATED"/>
    <property type="match status" value="1"/>
</dbReference>
<dbReference type="Pfam" id="PF00939">
    <property type="entry name" value="Na_sulph_symp"/>
    <property type="match status" value="1"/>
</dbReference>
<evidence type="ECO:0000256" key="4">
    <source>
        <dbReference type="ARBA" id="ARBA00023136"/>
    </source>
</evidence>
<dbReference type="AlphaFoldDB" id="A0A1H6A1A8"/>
<dbReference type="PANTHER" id="PTHR43652">
    <property type="entry name" value="BASIC AMINO ACID ANTIPORTER YFCC-RELATED"/>
    <property type="match status" value="1"/>
</dbReference>
<evidence type="ECO:0000313" key="8">
    <source>
        <dbReference type="Proteomes" id="UP000236740"/>
    </source>
</evidence>
<organism evidence="7 8">
    <name type="scientific">Halobellus limi</name>
    <dbReference type="NCBI Taxonomy" id="699433"/>
    <lineage>
        <taxon>Archaea</taxon>
        <taxon>Methanobacteriati</taxon>
        <taxon>Methanobacteriota</taxon>
        <taxon>Stenosarchaea group</taxon>
        <taxon>Halobacteria</taxon>
        <taxon>Halobacteriales</taxon>
        <taxon>Haloferacaceae</taxon>
        <taxon>Halobellus</taxon>
    </lineage>
</organism>
<feature type="transmembrane region" description="Helical" evidence="5">
    <location>
        <begin position="269"/>
        <end position="285"/>
    </location>
</feature>
<dbReference type="EMBL" id="FNVN01000002">
    <property type="protein sequence ID" value="SEG42024.1"/>
    <property type="molecule type" value="Genomic_DNA"/>
</dbReference>
<feature type="transmembrane region" description="Helical" evidence="5">
    <location>
        <begin position="320"/>
        <end position="341"/>
    </location>
</feature>
<dbReference type="KEGG" id="hlm:DV707_09445"/>
<evidence type="ECO:0000256" key="5">
    <source>
        <dbReference type="SAM" id="Phobius"/>
    </source>
</evidence>
<dbReference type="GO" id="GO:0005886">
    <property type="term" value="C:plasma membrane"/>
    <property type="evidence" value="ECO:0007669"/>
    <property type="project" value="TreeGrafter"/>
</dbReference>
<evidence type="ECO:0000313" key="7">
    <source>
        <dbReference type="EMBL" id="SEG42024.1"/>
    </source>
</evidence>
<dbReference type="InterPro" id="IPR051679">
    <property type="entry name" value="DASS-Related_Transporters"/>
</dbReference>
<evidence type="ECO:0000313" key="6">
    <source>
        <dbReference type="EMBL" id="QCC47864.1"/>
    </source>
</evidence>
<dbReference type="Proteomes" id="UP000296733">
    <property type="component" value="Chromosome"/>
</dbReference>
<feature type="transmembrane region" description="Helical" evidence="5">
    <location>
        <begin position="390"/>
        <end position="410"/>
    </location>
</feature>
<protein>
    <submittedName>
        <fullName evidence="7">Anion transporter</fullName>
    </submittedName>
    <submittedName>
        <fullName evidence="6">Sodium:sulfate symporter</fullName>
    </submittedName>
</protein>
<accession>A0A1H6A1A8</accession>
<feature type="transmembrane region" description="Helical" evidence="5">
    <location>
        <begin position="178"/>
        <end position="202"/>
    </location>
</feature>
<dbReference type="Proteomes" id="UP000236740">
    <property type="component" value="Unassembled WGS sequence"/>
</dbReference>
<keyword evidence="2 5" id="KW-0812">Transmembrane</keyword>
<feature type="transmembrane region" description="Helical" evidence="5">
    <location>
        <begin position="361"/>
        <end position="383"/>
    </location>
</feature>
<feature type="transmembrane region" description="Helical" evidence="5">
    <location>
        <begin position="416"/>
        <end position="433"/>
    </location>
</feature>
<evidence type="ECO:0000256" key="2">
    <source>
        <dbReference type="ARBA" id="ARBA00022692"/>
    </source>
</evidence>
<keyword evidence="3 5" id="KW-1133">Transmembrane helix</keyword>
<sequence>MMRSSRSWAPSPAALSIPVAILAAAAVRIAAPFAPAGATMLSITTLCIVLWVGNVVPPAYTGVLCLGLVGLAFSLDLALAGFSSPATWLIAFGLVMGEATRRSGLAEWAGRWVIHRVTLDSPSAAPRRTYRRLLFGLSAAGLLLVLVIPVGIVRVLVLAPVVLEVGERFDSRRVKLGLFFGPILTTYLGTFAVLTGGSPNIIVLGVLESVAGTSIPWTEWFVLMFPVMGVGRLFLVVGVVYAMYRPPAAVEMEETASGLRSMTGDERRMLGFLAAGVAVWVTDVFHGFHPVYGALLVVVLVFLPRVGIADFEETVGEVDFSILFFVAAVLAIGEGLTRTNVAAALAEGALTVVPTDASTSVVLAIVFLATVALMVVMGGLAAVSVATPIVVALAADTGIPLVPVVLASTAALGVPFFPYQSAVLVVILAFDIVDARELIRVASVVAVATVLVLMPLQLGILSVAF</sequence>
<proteinExistence type="predicted"/>
<keyword evidence="4 5" id="KW-0472">Membrane</keyword>
<keyword evidence="8" id="KW-1185">Reference proteome</keyword>
<dbReference type="InterPro" id="IPR001898">
    <property type="entry name" value="SLC13A/DASS"/>
</dbReference>
<name>A0A1H6A1A8_9EURY</name>
<gene>
    <name evidence="6" type="ORF">DV707_09445</name>
    <name evidence="7" type="ORF">SAMN04488133_2270</name>
</gene>
<dbReference type="GO" id="GO:0022857">
    <property type="term" value="F:transmembrane transporter activity"/>
    <property type="evidence" value="ECO:0007669"/>
    <property type="project" value="InterPro"/>
</dbReference>
<dbReference type="EMBL" id="CP031311">
    <property type="protein sequence ID" value="QCC47864.1"/>
    <property type="molecule type" value="Genomic_DNA"/>
</dbReference>
<feature type="transmembrane region" description="Helical" evidence="5">
    <location>
        <begin position="445"/>
        <end position="464"/>
    </location>
</feature>
<feature type="transmembrane region" description="Helical" evidence="5">
    <location>
        <begin position="222"/>
        <end position="244"/>
    </location>
</feature>
<evidence type="ECO:0000256" key="3">
    <source>
        <dbReference type="ARBA" id="ARBA00022989"/>
    </source>
</evidence>
<comment type="subcellular location">
    <subcellularLocation>
        <location evidence="1">Membrane</location>
        <topology evidence="1">Multi-pass membrane protein</topology>
    </subcellularLocation>
</comment>
<feature type="transmembrane region" description="Helical" evidence="5">
    <location>
        <begin position="291"/>
        <end position="308"/>
    </location>
</feature>
<evidence type="ECO:0000313" key="9">
    <source>
        <dbReference type="Proteomes" id="UP000296733"/>
    </source>
</evidence>